<dbReference type="EMBL" id="UINC01145882">
    <property type="protein sequence ID" value="SVD36284.1"/>
    <property type="molecule type" value="Genomic_DNA"/>
</dbReference>
<dbReference type="Pfam" id="PF06804">
    <property type="entry name" value="Lipoprotein_18"/>
    <property type="match status" value="1"/>
</dbReference>
<evidence type="ECO:0000313" key="1">
    <source>
        <dbReference type="EMBL" id="SVD36284.1"/>
    </source>
</evidence>
<name>A0A382UPV1_9ZZZZ</name>
<organism evidence="1">
    <name type="scientific">marine metagenome</name>
    <dbReference type="NCBI Taxonomy" id="408172"/>
    <lineage>
        <taxon>unclassified sequences</taxon>
        <taxon>metagenomes</taxon>
        <taxon>ecological metagenomes</taxon>
    </lineage>
</organism>
<gene>
    <name evidence="1" type="ORF">METZ01_LOCUS389138</name>
</gene>
<dbReference type="AlphaFoldDB" id="A0A382UPV1"/>
<sequence>SESKEIVDFYPIPESINPISYDSYEVPLPQQVFSSGTTNEIRLHKLGELRWLYVESLPSSVWPLMKNFWSQSQYEMLLEDPNLGLIESNLFETEGKESKLVMKIEHGIRQASSELFVSHLTRSDKGSWNRVSPDTNLEDTVLRSIMDFLSSNSVAGGTSLVALNLNLGQKATLKQKDDGSSYIEMKLEFARAWAAVDRALKEAIITVTDLDRKNGIFYVVFSQEEDKGFLRRMLSFDDNIKNENFKIYVNTEGSSCIVTVKSDNPNSSEFERDLLSQINQSLS</sequence>
<feature type="non-terminal residue" evidence="1">
    <location>
        <position position="1"/>
    </location>
</feature>
<proteinExistence type="predicted"/>
<dbReference type="Gene3D" id="3.30.310.170">
    <property type="entry name" value="Outer membrane protein assembly factor BamC"/>
    <property type="match status" value="1"/>
</dbReference>
<evidence type="ECO:0008006" key="2">
    <source>
        <dbReference type="Google" id="ProtNLM"/>
    </source>
</evidence>
<dbReference type="InterPro" id="IPR010653">
    <property type="entry name" value="NlpB/DapX"/>
</dbReference>
<accession>A0A382UPV1</accession>
<dbReference type="InterPro" id="IPR042268">
    <property type="entry name" value="BamC_C"/>
</dbReference>
<protein>
    <recommendedName>
        <fullName evidence="2">Outer membrane protein assembly factor BamC</fullName>
    </recommendedName>
</protein>
<reference evidence="1" key="1">
    <citation type="submission" date="2018-05" db="EMBL/GenBank/DDBJ databases">
        <authorList>
            <person name="Lanie J.A."/>
            <person name="Ng W.-L."/>
            <person name="Kazmierczak K.M."/>
            <person name="Andrzejewski T.M."/>
            <person name="Davidsen T.M."/>
            <person name="Wayne K.J."/>
            <person name="Tettelin H."/>
            <person name="Glass J.I."/>
            <person name="Rusch D."/>
            <person name="Podicherti R."/>
            <person name="Tsui H.-C.T."/>
            <person name="Winkler M.E."/>
        </authorList>
    </citation>
    <scope>NUCLEOTIDE SEQUENCE</scope>
</reference>